<dbReference type="PANTHER" id="PTHR42785:SF1">
    <property type="entry name" value="DNA TOPOISOMERASE"/>
    <property type="match status" value="1"/>
</dbReference>
<name>A0A645D2R3_9ZZZZ</name>
<dbReference type="GO" id="GO:0003677">
    <property type="term" value="F:DNA binding"/>
    <property type="evidence" value="ECO:0007669"/>
    <property type="project" value="InterPro"/>
</dbReference>
<protein>
    <submittedName>
        <fullName evidence="4">DNA topoisomerase 1</fullName>
        <ecNumber evidence="4">5.6.2.2</ecNumber>
    </submittedName>
</protein>
<dbReference type="AlphaFoldDB" id="A0A645D2R3"/>
<dbReference type="Pfam" id="PF01131">
    <property type="entry name" value="Topoisom_bac"/>
    <property type="match status" value="1"/>
</dbReference>
<accession>A0A645D2R3</accession>
<dbReference type="GO" id="GO:0003918">
    <property type="term" value="F:DNA topoisomerase type II (double strand cut, ATP-hydrolyzing) activity"/>
    <property type="evidence" value="ECO:0007669"/>
    <property type="project" value="UniProtKB-EC"/>
</dbReference>
<organism evidence="4">
    <name type="scientific">bioreactor metagenome</name>
    <dbReference type="NCBI Taxonomy" id="1076179"/>
    <lineage>
        <taxon>unclassified sequences</taxon>
        <taxon>metagenomes</taxon>
        <taxon>ecological metagenomes</taxon>
    </lineage>
</organism>
<dbReference type="SMART" id="SM00436">
    <property type="entry name" value="TOP1Bc"/>
    <property type="match status" value="1"/>
</dbReference>
<dbReference type="InterPro" id="IPR023405">
    <property type="entry name" value="Topo_IA_core_domain"/>
</dbReference>
<dbReference type="InterPro" id="IPR034149">
    <property type="entry name" value="TOPRIM_TopoI"/>
</dbReference>
<dbReference type="Gene3D" id="1.10.290.10">
    <property type="entry name" value="Topoisomerase I, domain 4"/>
    <property type="match status" value="1"/>
</dbReference>
<dbReference type="InterPro" id="IPR013497">
    <property type="entry name" value="Topo_IA_cen"/>
</dbReference>
<dbReference type="PANTHER" id="PTHR42785">
    <property type="entry name" value="DNA TOPOISOMERASE, TYPE IA, CORE"/>
    <property type="match status" value="1"/>
</dbReference>
<dbReference type="SMART" id="SM00493">
    <property type="entry name" value="TOPRIM"/>
    <property type="match status" value="1"/>
</dbReference>
<evidence type="ECO:0000259" key="3">
    <source>
        <dbReference type="PROSITE" id="PS52039"/>
    </source>
</evidence>
<dbReference type="InterPro" id="IPR003601">
    <property type="entry name" value="Topo_IA_2"/>
</dbReference>
<dbReference type="SUPFAM" id="SSF56712">
    <property type="entry name" value="Prokaryotic type I DNA topoisomerase"/>
    <property type="match status" value="1"/>
</dbReference>
<reference evidence="4" key="1">
    <citation type="submission" date="2019-08" db="EMBL/GenBank/DDBJ databases">
        <authorList>
            <person name="Kucharzyk K."/>
            <person name="Murdoch R.W."/>
            <person name="Higgins S."/>
            <person name="Loffler F."/>
        </authorList>
    </citation>
    <scope>NUCLEOTIDE SEQUENCE</scope>
</reference>
<sequence length="348" mass="39303">MTKKETGKTLVVVESPTKAKTLSKILGSKYTVKASIGHIKDLPKSRIAIDIENNFQPEYILVKGKAKIKNELVKLAQGSLKILLASDPDREGEAIAWHLCDILNLDPESQCRVRFYEVTPKAVKAAIKKPESVDMNRVDAQQARRVLDRLVGYSLSPLLWKKIRYGLSAGRVQSVALNLICDREREIKNFVPSEYWHVNVEALSNDNKRKYDLKVMSFENKSFWKEGKPLLISSSEQAEKIASDIQSAALVVKEYKVKEGKRKPLPPFKTSTLQQEGARRLSFSPRRTMAVAQALFEGINIPGRGPAGLITYMRTDSLRIAPEALDATRNYITQSYSSEYLPFRDVQY</sequence>
<dbReference type="InterPro" id="IPR000380">
    <property type="entry name" value="Topo_IA"/>
</dbReference>
<evidence type="ECO:0000256" key="1">
    <source>
        <dbReference type="ARBA" id="ARBA00023235"/>
    </source>
</evidence>
<dbReference type="CDD" id="cd03363">
    <property type="entry name" value="TOPRIM_TopoIA_TopoI"/>
    <property type="match status" value="1"/>
</dbReference>
<dbReference type="GO" id="GO:0006265">
    <property type="term" value="P:DNA topological change"/>
    <property type="evidence" value="ECO:0007669"/>
    <property type="project" value="InterPro"/>
</dbReference>
<dbReference type="PRINTS" id="PR00417">
    <property type="entry name" value="PRTPISMRASEI"/>
</dbReference>
<dbReference type="InterPro" id="IPR013826">
    <property type="entry name" value="Topo_IA_cen_sub3"/>
</dbReference>
<dbReference type="EC" id="5.6.2.2" evidence="4"/>
<dbReference type="GO" id="GO:0003917">
    <property type="term" value="F:DNA topoisomerase type I (single strand cut, ATP-independent) activity"/>
    <property type="evidence" value="ECO:0007669"/>
    <property type="project" value="InterPro"/>
</dbReference>
<evidence type="ECO:0000313" key="4">
    <source>
        <dbReference type="EMBL" id="MPM83457.1"/>
    </source>
</evidence>
<evidence type="ECO:0000259" key="2">
    <source>
        <dbReference type="PROSITE" id="PS50880"/>
    </source>
</evidence>
<feature type="domain" description="Topo IA-type catalytic" evidence="3">
    <location>
        <begin position="134"/>
        <end position="348"/>
    </location>
</feature>
<keyword evidence="1 4" id="KW-0413">Isomerase</keyword>
<proteinExistence type="predicted"/>
<feature type="domain" description="Toprim" evidence="2">
    <location>
        <begin position="8"/>
        <end position="119"/>
    </location>
</feature>
<dbReference type="Gene3D" id="1.10.460.10">
    <property type="entry name" value="Topoisomerase I, domain 2"/>
    <property type="match status" value="1"/>
</dbReference>
<gene>
    <name evidence="4" type="primary">topA_42</name>
    <name evidence="4" type="ORF">SDC9_130521</name>
</gene>
<dbReference type="PROSITE" id="PS52039">
    <property type="entry name" value="TOPO_IA_2"/>
    <property type="match status" value="1"/>
</dbReference>
<dbReference type="Pfam" id="PF01751">
    <property type="entry name" value="Toprim"/>
    <property type="match status" value="1"/>
</dbReference>
<dbReference type="EMBL" id="VSSQ01032250">
    <property type="protein sequence ID" value="MPM83457.1"/>
    <property type="molecule type" value="Genomic_DNA"/>
</dbReference>
<comment type="caution">
    <text evidence="4">The sequence shown here is derived from an EMBL/GenBank/DDBJ whole genome shotgun (WGS) entry which is preliminary data.</text>
</comment>
<dbReference type="PROSITE" id="PS50880">
    <property type="entry name" value="TOPRIM"/>
    <property type="match status" value="1"/>
</dbReference>
<dbReference type="InterPro" id="IPR013824">
    <property type="entry name" value="Topo_IA_cen_sub1"/>
</dbReference>
<dbReference type="InterPro" id="IPR006171">
    <property type="entry name" value="TOPRIM_dom"/>
</dbReference>
<dbReference type="Gene3D" id="3.40.50.140">
    <property type="match status" value="1"/>
</dbReference>